<dbReference type="Pfam" id="PF01049">
    <property type="entry name" value="CADH_Y-type_LIR"/>
    <property type="match status" value="1"/>
</dbReference>
<gene>
    <name evidence="24" type="primary">dsc2l</name>
</gene>
<dbReference type="GO" id="GO:0055113">
    <property type="term" value="P:epiboly involved in gastrulation with mouth forming second"/>
    <property type="evidence" value="ECO:0007669"/>
    <property type="project" value="Ensembl"/>
</dbReference>
<evidence type="ECO:0000256" key="15">
    <source>
        <dbReference type="ARBA" id="ARBA00022989"/>
    </source>
</evidence>
<dbReference type="PANTHER" id="PTHR24027">
    <property type="entry name" value="CADHERIN-23"/>
    <property type="match status" value="1"/>
</dbReference>
<dbReference type="RefSeq" id="XP_018603532.1">
    <property type="nucleotide sequence ID" value="XM_018748016.2"/>
</dbReference>
<dbReference type="Gene3D" id="4.10.900.10">
    <property type="entry name" value="TCF3-CBD (Catenin binding domain)"/>
    <property type="match status" value="1"/>
</dbReference>
<keyword evidence="12 18" id="KW-0106">Calcium</keyword>
<name>A0A8C9RQ35_SCLFO</name>
<dbReference type="GO" id="GO:0048787">
    <property type="term" value="C:presynaptic active zone membrane"/>
    <property type="evidence" value="ECO:0007669"/>
    <property type="project" value="TreeGrafter"/>
</dbReference>
<evidence type="ECO:0000256" key="19">
    <source>
        <dbReference type="RuleBase" id="RU003318"/>
    </source>
</evidence>
<evidence type="ECO:0000256" key="10">
    <source>
        <dbReference type="ARBA" id="ARBA00022729"/>
    </source>
</evidence>
<evidence type="ECO:0000256" key="6">
    <source>
        <dbReference type="ARBA" id="ARBA00022475"/>
    </source>
</evidence>
<feature type="domain" description="Cadherin" evidence="23">
    <location>
        <begin position="455"/>
        <end position="560"/>
    </location>
</feature>
<dbReference type="InterPro" id="IPR000233">
    <property type="entry name" value="Cadherin_Y-type_LIR"/>
</dbReference>
<dbReference type="GO" id="GO:0045296">
    <property type="term" value="F:cadherin binding"/>
    <property type="evidence" value="ECO:0007669"/>
    <property type="project" value="TreeGrafter"/>
</dbReference>
<dbReference type="InterPro" id="IPR027397">
    <property type="entry name" value="Catenin-bd_sf"/>
</dbReference>
<evidence type="ECO:0000256" key="14">
    <source>
        <dbReference type="ARBA" id="ARBA00022949"/>
    </source>
</evidence>
<dbReference type="PANTHER" id="PTHR24027:SF79">
    <property type="entry name" value="CADHERIN-2"/>
    <property type="match status" value="1"/>
</dbReference>
<dbReference type="FunFam" id="2.60.40.60:FF:000011">
    <property type="entry name" value="Cadherin 1"/>
    <property type="match status" value="1"/>
</dbReference>
<evidence type="ECO:0000256" key="20">
    <source>
        <dbReference type="RuleBase" id="RU004358"/>
    </source>
</evidence>
<sequence length="886" mass="97636">MAQTATFFFLYSVFFTVLSLPVECCLPPSLQSEVPGELPAGYTVSRVNLDQCGTEGLKVTSSDPDFAVQTDGTVITTCFTVVPGDGRRFLILVQKEDGETSEVEVTLTRRVKVVPSNKVLKRYKRRWSPPPFSIKENQKPPFPKDIEVIASDSSQNYSVRYTISGPGVRERPYDVFSIDEYTGMLRVHKTLDREEFNNITFVANVYNRYSNKPTDLSLPVTVIVEDENDNAPEFSGLMQYTVMEHCNTGTLVGVVRATDKDDPSTPHAKIKYRLGSGTELFLINEKNGSITARTTTLDRERQDKYLVPVEIRDMEGHPSGLSQTGTATITLGDINDNPPTFKQPSYTAEVEENKANVLILRIPVEDKDLVNTDNWRTRFVITKGNETGNFRIDVDPKTNEGLLYVVKPLDYEETKSVELQLTAQNVAKLEGTTASWSSIPVTLNVKDVDEGPEFRPGNLYLLVKENVANGTVIGTYTATDPETKKSNGMRYYKRSDPASWINVVESTGQLKVANTIDRESSFVNNSMYNITVEAVDESKKTGTGTVIIQIEDINDNMPEIKSKELVLCEGSLESVRIEASDQDNPPFSAPFFYELGKGHDGKWKLEDIKDTSAVLKPAKDLPTGVYSVPVMVKDLQGFGKEQTVTVQICHCSNGACLAKRTSTSLGVGGVLAILMSTLLLLLLCLLFAFVCTTKKDKIHMDDTGDGMLLKSNTEGPGDEVNSSIPILPMTAVDGSLKGSIFEKQESNLGKMGAGNMNTMNVPPGFPNNMYQKSSSNMVVTGTLGGYSTGNYRSIQEEAEFLEFASRSTLHTWMTNALYLDKKLMYFATEDSGRYADDIPLRYGYEGRGSLAGSVGCCSELGADEGLGFLDSLGPKFKTLAEICMEK</sequence>
<dbReference type="GO" id="GO:0016339">
    <property type="term" value="P:calcium-dependent cell-cell adhesion via plasma membrane cell adhesion molecules"/>
    <property type="evidence" value="ECO:0007669"/>
    <property type="project" value="TreeGrafter"/>
</dbReference>
<evidence type="ECO:0000256" key="21">
    <source>
        <dbReference type="SAM" id="Phobius"/>
    </source>
</evidence>
<dbReference type="GO" id="GO:0030010">
    <property type="term" value="P:establishment of cell polarity"/>
    <property type="evidence" value="ECO:0007669"/>
    <property type="project" value="UniProtKB-ARBA"/>
</dbReference>
<evidence type="ECO:0000256" key="3">
    <source>
        <dbReference type="ARBA" id="ARBA00004251"/>
    </source>
</evidence>
<proteinExistence type="predicted"/>
<dbReference type="GO" id="GO:0042074">
    <property type="term" value="P:cell migration involved in gastrulation"/>
    <property type="evidence" value="ECO:0007669"/>
    <property type="project" value="UniProtKB-ARBA"/>
</dbReference>
<dbReference type="GO" id="GO:0014704">
    <property type="term" value="C:intercalated disc"/>
    <property type="evidence" value="ECO:0007669"/>
    <property type="project" value="TreeGrafter"/>
</dbReference>
<dbReference type="FunFam" id="2.60.40.60:FF:000031">
    <property type="entry name" value="Cadherin 3"/>
    <property type="match status" value="1"/>
</dbReference>
<dbReference type="GO" id="GO:0007498">
    <property type="term" value="P:mesoderm development"/>
    <property type="evidence" value="ECO:0007669"/>
    <property type="project" value="UniProtKB-ARBA"/>
</dbReference>
<feature type="chain" id="PRO_5034330200" evidence="22">
    <location>
        <begin position="25"/>
        <end position="886"/>
    </location>
</feature>
<dbReference type="InterPro" id="IPR014868">
    <property type="entry name" value="Cadherin_pro_dom"/>
</dbReference>
<evidence type="ECO:0000256" key="8">
    <source>
        <dbReference type="ARBA" id="ARBA00022692"/>
    </source>
</evidence>
<dbReference type="Pfam" id="PF08758">
    <property type="entry name" value="Cadherin_pro"/>
    <property type="match status" value="1"/>
</dbReference>
<dbReference type="GO" id="GO:0045177">
    <property type="term" value="C:apical part of cell"/>
    <property type="evidence" value="ECO:0007669"/>
    <property type="project" value="TreeGrafter"/>
</dbReference>
<feature type="domain" description="Cadherin" evidence="23">
    <location>
        <begin position="234"/>
        <end position="341"/>
    </location>
</feature>
<feature type="domain" description="Cadherin" evidence="23">
    <location>
        <begin position="126"/>
        <end position="234"/>
    </location>
</feature>
<keyword evidence="10 22" id="KW-0732">Signal</keyword>
<evidence type="ECO:0000256" key="16">
    <source>
        <dbReference type="ARBA" id="ARBA00023136"/>
    </source>
</evidence>
<dbReference type="InterPro" id="IPR015919">
    <property type="entry name" value="Cadherin-like_sf"/>
</dbReference>
<dbReference type="GO" id="GO:0000902">
    <property type="term" value="P:cell morphogenesis"/>
    <property type="evidence" value="ECO:0007669"/>
    <property type="project" value="TreeGrafter"/>
</dbReference>
<keyword evidence="11" id="KW-0677">Repeat</keyword>
<dbReference type="GO" id="GO:0007398">
    <property type="term" value="P:ectoderm development"/>
    <property type="evidence" value="ECO:0007669"/>
    <property type="project" value="UniProtKB-ARBA"/>
</dbReference>
<evidence type="ECO:0000256" key="2">
    <source>
        <dbReference type="ARBA" id="ARBA00004241"/>
    </source>
</evidence>
<dbReference type="GO" id="GO:0007416">
    <property type="term" value="P:synapse assembly"/>
    <property type="evidence" value="ECO:0007669"/>
    <property type="project" value="TreeGrafter"/>
</dbReference>
<keyword evidence="16 21" id="KW-0472">Membrane</keyword>
<evidence type="ECO:0000256" key="1">
    <source>
        <dbReference type="ARBA" id="ARBA00004135"/>
    </source>
</evidence>
<reference evidence="24 25" key="1">
    <citation type="submission" date="2019-04" db="EMBL/GenBank/DDBJ databases">
        <authorList>
            <consortium name="Wellcome Sanger Institute Data Sharing"/>
        </authorList>
    </citation>
    <scope>NUCLEOTIDE SEQUENCE [LARGE SCALE GENOMIC DNA]</scope>
</reference>
<dbReference type="GO" id="GO:0003007">
    <property type="term" value="P:heart morphogenesis"/>
    <property type="evidence" value="ECO:0007669"/>
    <property type="project" value="Ensembl"/>
</dbReference>
<dbReference type="GO" id="GO:0014069">
    <property type="term" value="C:postsynaptic density"/>
    <property type="evidence" value="ECO:0007669"/>
    <property type="project" value="TreeGrafter"/>
</dbReference>
<dbReference type="GO" id="GO:0060027">
    <property type="term" value="P:convergent extension involved in gastrulation"/>
    <property type="evidence" value="ECO:0007669"/>
    <property type="project" value="Ensembl"/>
</dbReference>
<keyword evidence="15 21" id="KW-1133">Transmembrane helix</keyword>
<keyword evidence="14" id="KW-0965">Cell junction</keyword>
<dbReference type="SMART" id="SM01055">
    <property type="entry name" value="Cadherin_pro"/>
    <property type="match status" value="1"/>
</dbReference>
<dbReference type="Gene3D" id="2.60.40.60">
    <property type="entry name" value="Cadherins"/>
    <property type="match status" value="6"/>
</dbReference>
<dbReference type="GO" id="GO:0034332">
    <property type="term" value="P:adherens junction organization"/>
    <property type="evidence" value="ECO:0007669"/>
    <property type="project" value="TreeGrafter"/>
</dbReference>
<evidence type="ECO:0000313" key="24">
    <source>
        <dbReference type="Ensembl" id="ENSSFOP00015017029.1"/>
    </source>
</evidence>
<dbReference type="SMART" id="SM00112">
    <property type="entry name" value="CA"/>
    <property type="match status" value="4"/>
</dbReference>
<dbReference type="PRINTS" id="PR01820">
    <property type="entry name" value="DESMOCOLLIN"/>
</dbReference>
<dbReference type="GO" id="GO:0007156">
    <property type="term" value="P:homophilic cell adhesion via plasma membrane adhesion molecules"/>
    <property type="evidence" value="ECO:0007669"/>
    <property type="project" value="InterPro"/>
</dbReference>
<dbReference type="FunFam" id="2.60.40.60:FF:000022">
    <property type="entry name" value="Cadherin 2"/>
    <property type="match status" value="1"/>
</dbReference>
<dbReference type="KEGG" id="sfm:108931928"/>
<evidence type="ECO:0000313" key="25">
    <source>
        <dbReference type="Proteomes" id="UP000694397"/>
    </source>
</evidence>
<keyword evidence="8 19" id="KW-0812">Transmembrane</keyword>
<dbReference type="GO" id="GO:0001764">
    <property type="term" value="P:neuron migration"/>
    <property type="evidence" value="ECO:0007669"/>
    <property type="project" value="UniProtKB-ARBA"/>
</dbReference>
<evidence type="ECO:0000256" key="9">
    <source>
        <dbReference type="ARBA" id="ARBA00022723"/>
    </source>
</evidence>
<evidence type="ECO:0000256" key="4">
    <source>
        <dbReference type="ARBA" id="ARBA00004536"/>
    </source>
</evidence>
<evidence type="ECO:0000259" key="23">
    <source>
        <dbReference type="PROSITE" id="PS50268"/>
    </source>
</evidence>
<feature type="signal peptide" evidence="22">
    <location>
        <begin position="1"/>
        <end position="24"/>
    </location>
</feature>
<dbReference type="GeneTree" id="ENSGT01030000234624"/>
<dbReference type="PRINTS" id="PR00205">
    <property type="entry name" value="CADHERIN"/>
</dbReference>
<reference evidence="24" key="3">
    <citation type="submission" date="2025-09" db="UniProtKB">
        <authorList>
            <consortium name="Ensembl"/>
        </authorList>
    </citation>
    <scope>IDENTIFICATION</scope>
</reference>
<organism evidence="24 25">
    <name type="scientific">Scleropages formosus</name>
    <name type="common">Asian bonytongue</name>
    <name type="synonym">Osteoglossum formosum</name>
    <dbReference type="NCBI Taxonomy" id="113540"/>
    <lineage>
        <taxon>Eukaryota</taxon>
        <taxon>Metazoa</taxon>
        <taxon>Chordata</taxon>
        <taxon>Craniata</taxon>
        <taxon>Vertebrata</taxon>
        <taxon>Euteleostomi</taxon>
        <taxon>Actinopterygii</taxon>
        <taxon>Neopterygii</taxon>
        <taxon>Teleostei</taxon>
        <taxon>Osteoglossocephala</taxon>
        <taxon>Osteoglossomorpha</taxon>
        <taxon>Osteoglossiformes</taxon>
        <taxon>Osteoglossidae</taxon>
        <taxon>Scleropages</taxon>
    </lineage>
</organism>
<evidence type="ECO:0000256" key="12">
    <source>
        <dbReference type="ARBA" id="ARBA00022837"/>
    </source>
</evidence>
<dbReference type="InterPro" id="IPR002126">
    <property type="entry name" value="Cadherin-like_dom"/>
</dbReference>
<dbReference type="InterPro" id="IPR039808">
    <property type="entry name" value="Cadherin"/>
</dbReference>
<dbReference type="GO" id="GO:0044331">
    <property type="term" value="P:cell-cell adhesion mediated by cadherin"/>
    <property type="evidence" value="ECO:0007669"/>
    <property type="project" value="TreeGrafter"/>
</dbReference>
<evidence type="ECO:0000256" key="11">
    <source>
        <dbReference type="ARBA" id="ARBA00022737"/>
    </source>
</evidence>
<dbReference type="GO" id="GO:0042383">
    <property type="term" value="C:sarcolemma"/>
    <property type="evidence" value="ECO:0007669"/>
    <property type="project" value="UniProtKB-SubCell"/>
</dbReference>
<dbReference type="InterPro" id="IPR020894">
    <property type="entry name" value="Cadherin_CS"/>
</dbReference>
<dbReference type="FunFam" id="2.60.40.60:FF:000019">
    <property type="entry name" value="Cadherin 2"/>
    <property type="match status" value="1"/>
</dbReference>
<dbReference type="GO" id="GO:0002159">
    <property type="term" value="P:desmosome assembly"/>
    <property type="evidence" value="ECO:0007669"/>
    <property type="project" value="Ensembl"/>
</dbReference>
<keyword evidence="25" id="KW-1185">Reference proteome</keyword>
<dbReference type="GO" id="GO:0005912">
    <property type="term" value="C:adherens junction"/>
    <property type="evidence" value="ECO:0007669"/>
    <property type="project" value="UniProtKB-SubCell"/>
</dbReference>
<dbReference type="Proteomes" id="UP000694397">
    <property type="component" value="Chromosome 19"/>
</dbReference>
<dbReference type="GO" id="GO:0099634">
    <property type="term" value="C:postsynaptic specialization membrane"/>
    <property type="evidence" value="ECO:0007669"/>
    <property type="project" value="TreeGrafter"/>
</dbReference>
<dbReference type="GO" id="GO:0060047">
    <property type="term" value="P:heart contraction"/>
    <property type="evidence" value="ECO:0007669"/>
    <property type="project" value="Ensembl"/>
</dbReference>
<evidence type="ECO:0000256" key="7">
    <source>
        <dbReference type="ARBA" id="ARBA00022685"/>
    </source>
</evidence>
<dbReference type="Ensembl" id="ENSSFOT00015017222.2">
    <property type="protein sequence ID" value="ENSSFOP00015017029.1"/>
    <property type="gene ID" value="ENSSFOG00015010975.2"/>
</dbReference>
<dbReference type="FunFam" id="2.60.40.60:FF:000027">
    <property type="entry name" value="Cadherin 2"/>
    <property type="match status" value="1"/>
</dbReference>
<dbReference type="Pfam" id="PF00028">
    <property type="entry name" value="Cadherin"/>
    <property type="match status" value="4"/>
</dbReference>
<dbReference type="CDD" id="cd11304">
    <property type="entry name" value="Cadherin_repeat"/>
    <property type="match status" value="4"/>
</dbReference>
<dbReference type="GO" id="GO:0005737">
    <property type="term" value="C:cytoplasm"/>
    <property type="evidence" value="ECO:0007669"/>
    <property type="project" value="TreeGrafter"/>
</dbReference>
<protein>
    <submittedName>
        <fullName evidence="24">Desmocollin 2 like</fullName>
    </submittedName>
</protein>
<evidence type="ECO:0000256" key="22">
    <source>
        <dbReference type="SAM" id="SignalP"/>
    </source>
</evidence>
<keyword evidence="7" id="KW-0165">Cleavage on pair of basic residues</keyword>
<dbReference type="GO" id="GO:0005509">
    <property type="term" value="F:calcium ion binding"/>
    <property type="evidence" value="ECO:0007669"/>
    <property type="project" value="UniProtKB-UniRule"/>
</dbReference>
<dbReference type="GO" id="GO:0030057">
    <property type="term" value="C:desmosome"/>
    <property type="evidence" value="ECO:0007669"/>
    <property type="project" value="UniProtKB-SubCell"/>
</dbReference>
<feature type="domain" description="Cadherin" evidence="23">
    <location>
        <begin position="342"/>
        <end position="454"/>
    </location>
</feature>
<dbReference type="GO" id="GO:0009986">
    <property type="term" value="C:cell surface"/>
    <property type="evidence" value="ECO:0007669"/>
    <property type="project" value="UniProtKB-SubCell"/>
</dbReference>
<evidence type="ECO:0000256" key="5">
    <source>
        <dbReference type="ARBA" id="ARBA00004568"/>
    </source>
</evidence>
<keyword evidence="6" id="KW-1003">Cell membrane</keyword>
<accession>A0A8C9RQ35</accession>
<keyword evidence="9" id="KW-0479">Metal-binding</keyword>
<dbReference type="CTD" id="560091"/>
<reference evidence="24" key="2">
    <citation type="submission" date="2025-08" db="UniProtKB">
        <authorList>
            <consortium name="Ensembl"/>
        </authorList>
    </citation>
    <scope>IDENTIFICATION</scope>
</reference>
<comment type="function">
    <text evidence="20">A component of desmosome cell-cell junctions which are required for positive regulation of cellular adhesion. Involved in the interaction of plaque proteins and intermediate filaments mediating cell-cell adhesion.</text>
</comment>
<dbReference type="GO" id="GO:0030027">
    <property type="term" value="C:lamellipodium"/>
    <property type="evidence" value="ECO:0007669"/>
    <property type="project" value="TreeGrafter"/>
</dbReference>
<dbReference type="PROSITE" id="PS50268">
    <property type="entry name" value="CADHERIN_2"/>
    <property type="match status" value="4"/>
</dbReference>
<evidence type="ECO:0000256" key="18">
    <source>
        <dbReference type="PROSITE-ProRule" id="PRU00043"/>
    </source>
</evidence>
<dbReference type="SUPFAM" id="SSF49313">
    <property type="entry name" value="Cadherin-like"/>
    <property type="match status" value="6"/>
</dbReference>
<evidence type="ECO:0000256" key="17">
    <source>
        <dbReference type="ARBA" id="ARBA00023180"/>
    </source>
</evidence>
<comment type="subcellular location">
    <subcellularLocation>
        <location evidence="4">Cell junction</location>
        <location evidence="4">Adherens junction</location>
    </subcellularLocation>
    <subcellularLocation>
        <location evidence="5">Cell junction</location>
        <location evidence="5">Desmosome</location>
    </subcellularLocation>
    <subcellularLocation>
        <location evidence="1">Cell membrane</location>
        <location evidence="1">Sarcolemma</location>
    </subcellularLocation>
    <subcellularLocation>
        <location evidence="3 19">Cell membrane</location>
        <topology evidence="3 19">Single-pass type I membrane protein</topology>
    </subcellularLocation>
    <subcellularLocation>
        <location evidence="2">Cell surface</location>
    </subcellularLocation>
</comment>
<evidence type="ECO:0000256" key="13">
    <source>
        <dbReference type="ARBA" id="ARBA00022889"/>
    </source>
</evidence>
<dbReference type="GO" id="GO:0043005">
    <property type="term" value="C:neuron projection"/>
    <property type="evidence" value="ECO:0007669"/>
    <property type="project" value="TreeGrafter"/>
</dbReference>
<dbReference type="GeneID" id="108931928"/>
<keyword evidence="13 19" id="KW-0130">Cell adhesion</keyword>
<dbReference type="AlphaFoldDB" id="A0A8C9RQ35"/>
<dbReference type="OrthoDB" id="6079678at2759"/>
<feature type="transmembrane region" description="Helical" evidence="21">
    <location>
        <begin position="665"/>
        <end position="690"/>
    </location>
</feature>
<dbReference type="GO" id="GO:0008013">
    <property type="term" value="F:beta-catenin binding"/>
    <property type="evidence" value="ECO:0007669"/>
    <property type="project" value="TreeGrafter"/>
</dbReference>
<dbReference type="GO" id="GO:0016342">
    <property type="term" value="C:catenin complex"/>
    <property type="evidence" value="ECO:0007669"/>
    <property type="project" value="TreeGrafter"/>
</dbReference>
<dbReference type="GO" id="GO:0001841">
    <property type="term" value="P:neural tube formation"/>
    <property type="evidence" value="ECO:0007669"/>
    <property type="project" value="UniProtKB-ARBA"/>
</dbReference>
<dbReference type="PROSITE" id="PS00232">
    <property type="entry name" value="CADHERIN_1"/>
    <property type="match status" value="2"/>
</dbReference>
<dbReference type="InterPro" id="IPR009122">
    <property type="entry name" value="Desmosomal_cadherin"/>
</dbReference>
<dbReference type="PRINTS" id="PR01818">
    <property type="entry name" value="DESMOCADHERN"/>
</dbReference>
<keyword evidence="17" id="KW-0325">Glycoprotein</keyword>